<proteinExistence type="predicted"/>
<dbReference type="Proteomes" id="UP001732700">
    <property type="component" value="Chromosome 1C"/>
</dbReference>
<reference evidence="1" key="1">
    <citation type="submission" date="2021-05" db="EMBL/GenBank/DDBJ databases">
        <authorList>
            <person name="Scholz U."/>
            <person name="Mascher M."/>
            <person name="Fiebig A."/>
        </authorList>
    </citation>
    <scope>NUCLEOTIDE SEQUENCE [LARGE SCALE GENOMIC DNA]</scope>
</reference>
<organism evidence="1 2">
    <name type="scientific">Avena sativa</name>
    <name type="common">Oat</name>
    <dbReference type="NCBI Taxonomy" id="4498"/>
    <lineage>
        <taxon>Eukaryota</taxon>
        <taxon>Viridiplantae</taxon>
        <taxon>Streptophyta</taxon>
        <taxon>Embryophyta</taxon>
        <taxon>Tracheophyta</taxon>
        <taxon>Spermatophyta</taxon>
        <taxon>Magnoliopsida</taxon>
        <taxon>Liliopsida</taxon>
        <taxon>Poales</taxon>
        <taxon>Poaceae</taxon>
        <taxon>BOP clade</taxon>
        <taxon>Pooideae</taxon>
        <taxon>Poodae</taxon>
        <taxon>Poeae</taxon>
        <taxon>Poeae Chloroplast Group 1 (Aveneae type)</taxon>
        <taxon>Aveninae</taxon>
        <taxon>Avena</taxon>
    </lineage>
</organism>
<name>A0ACD5TPC8_AVESA</name>
<accession>A0ACD5TPC8</accession>
<evidence type="ECO:0000313" key="2">
    <source>
        <dbReference type="Proteomes" id="UP001732700"/>
    </source>
</evidence>
<keyword evidence="2" id="KW-1185">Reference proteome</keyword>
<reference evidence="1" key="2">
    <citation type="submission" date="2025-09" db="UniProtKB">
        <authorList>
            <consortium name="EnsemblPlants"/>
        </authorList>
    </citation>
    <scope>IDENTIFICATION</scope>
</reference>
<protein>
    <submittedName>
        <fullName evidence="1">Uncharacterized protein</fullName>
    </submittedName>
</protein>
<sequence length="109" mass="11614">MIYEPKVMVSNVRGLNSRARRSGVRSMVDTAGASIVCLQETKLSVVTRSIVMETLGAVFDDYFCLPATDTRGGIIVAWDSSKVRLDNAHIDTNSVTARVNPPGGTQGGG</sequence>
<dbReference type="EnsemblPlants" id="AVESA.00010b.r2.1CG0101900.1">
    <property type="protein sequence ID" value="AVESA.00010b.r2.1CG0101900.1.CDS.1"/>
    <property type="gene ID" value="AVESA.00010b.r2.1CG0101900"/>
</dbReference>
<evidence type="ECO:0000313" key="1">
    <source>
        <dbReference type="EnsemblPlants" id="AVESA.00010b.r2.1CG0101900.1.CDS.1"/>
    </source>
</evidence>